<dbReference type="InterPro" id="IPR002293">
    <property type="entry name" value="AA/rel_permease1"/>
</dbReference>
<evidence type="ECO:0000313" key="8">
    <source>
        <dbReference type="EMBL" id="KND37326.1"/>
    </source>
</evidence>
<evidence type="ECO:0000256" key="4">
    <source>
        <dbReference type="ARBA" id="ARBA00022989"/>
    </source>
</evidence>
<proteinExistence type="predicted"/>
<dbReference type="GO" id="GO:0005886">
    <property type="term" value="C:plasma membrane"/>
    <property type="evidence" value="ECO:0007669"/>
    <property type="project" value="UniProtKB-SubCell"/>
</dbReference>
<dbReference type="EMBL" id="JPPY01000068">
    <property type="protein sequence ID" value="KND37326.1"/>
    <property type="molecule type" value="Genomic_DNA"/>
</dbReference>
<dbReference type="Proteomes" id="UP000037151">
    <property type="component" value="Unassembled WGS sequence"/>
</dbReference>
<feature type="transmembrane region" description="Helical" evidence="7">
    <location>
        <begin position="69"/>
        <end position="88"/>
    </location>
</feature>
<dbReference type="AlphaFoldDB" id="A0A0L0KHR0"/>
<feature type="transmembrane region" description="Helical" evidence="7">
    <location>
        <begin position="355"/>
        <end position="375"/>
    </location>
</feature>
<dbReference type="RefSeq" id="WP_050370395.1">
    <property type="nucleotide sequence ID" value="NZ_KQ257813.1"/>
</dbReference>
<feature type="transmembrane region" description="Helical" evidence="7">
    <location>
        <begin position="42"/>
        <end position="63"/>
    </location>
</feature>
<dbReference type="PATRIC" id="fig|42234.21.peg.2160"/>
<evidence type="ECO:0000256" key="3">
    <source>
        <dbReference type="ARBA" id="ARBA00022692"/>
    </source>
</evidence>
<evidence type="ECO:0000256" key="6">
    <source>
        <dbReference type="SAM" id="MobiDB-lite"/>
    </source>
</evidence>
<keyword evidence="5 7" id="KW-0472">Membrane</keyword>
<keyword evidence="3 7" id="KW-0812">Transmembrane</keyword>
<feature type="transmembrane region" description="Helical" evidence="7">
    <location>
        <begin position="149"/>
        <end position="170"/>
    </location>
</feature>
<name>A0A0L0KHR0_9ACTN</name>
<feature type="transmembrane region" description="Helical" evidence="7">
    <location>
        <begin position="177"/>
        <end position="197"/>
    </location>
</feature>
<keyword evidence="2" id="KW-1003">Cell membrane</keyword>
<evidence type="ECO:0000256" key="5">
    <source>
        <dbReference type="ARBA" id="ARBA00023136"/>
    </source>
</evidence>
<evidence type="ECO:0000256" key="2">
    <source>
        <dbReference type="ARBA" id="ARBA00022475"/>
    </source>
</evidence>
<feature type="transmembrane region" description="Helical" evidence="7">
    <location>
        <begin position="112"/>
        <end position="137"/>
    </location>
</feature>
<feature type="transmembrane region" description="Helical" evidence="7">
    <location>
        <begin position="257"/>
        <end position="277"/>
    </location>
</feature>
<organism evidence="8 9">
    <name type="scientific">Streptomyces acidiscabies</name>
    <dbReference type="NCBI Taxonomy" id="42234"/>
    <lineage>
        <taxon>Bacteria</taxon>
        <taxon>Bacillati</taxon>
        <taxon>Actinomycetota</taxon>
        <taxon>Actinomycetes</taxon>
        <taxon>Kitasatosporales</taxon>
        <taxon>Streptomycetaceae</taxon>
        <taxon>Streptomyces</taxon>
    </lineage>
</organism>
<dbReference type="PANTHER" id="PTHR42770">
    <property type="entry name" value="AMINO ACID TRANSPORTER-RELATED"/>
    <property type="match status" value="1"/>
</dbReference>
<feature type="transmembrane region" description="Helical" evidence="7">
    <location>
        <begin position="381"/>
        <end position="406"/>
    </location>
</feature>
<comment type="subcellular location">
    <subcellularLocation>
        <location evidence="1">Cell membrane</location>
        <topology evidence="1">Multi-pass membrane protein</topology>
    </subcellularLocation>
</comment>
<gene>
    <name evidence="8" type="ORF">IQ63_10460</name>
</gene>
<feature type="transmembrane region" description="Helical" evidence="7">
    <location>
        <begin position="413"/>
        <end position="434"/>
    </location>
</feature>
<dbReference type="OrthoDB" id="9762947at2"/>
<dbReference type="InterPro" id="IPR050367">
    <property type="entry name" value="APC_superfamily"/>
</dbReference>
<feature type="region of interest" description="Disordered" evidence="6">
    <location>
        <begin position="1"/>
        <end position="22"/>
    </location>
</feature>
<feature type="transmembrane region" description="Helical" evidence="7">
    <location>
        <begin position="440"/>
        <end position="458"/>
    </location>
</feature>
<dbReference type="GO" id="GO:0022857">
    <property type="term" value="F:transmembrane transporter activity"/>
    <property type="evidence" value="ECO:0007669"/>
    <property type="project" value="InterPro"/>
</dbReference>
<evidence type="ECO:0000256" key="7">
    <source>
        <dbReference type="SAM" id="Phobius"/>
    </source>
</evidence>
<evidence type="ECO:0000256" key="1">
    <source>
        <dbReference type="ARBA" id="ARBA00004651"/>
    </source>
</evidence>
<dbReference type="PANTHER" id="PTHR42770:SF16">
    <property type="entry name" value="AMINO ACID PERMEASE"/>
    <property type="match status" value="1"/>
</dbReference>
<feature type="transmembrane region" description="Helical" evidence="7">
    <location>
        <begin position="308"/>
        <end position="334"/>
    </location>
</feature>
<dbReference type="Pfam" id="PF13520">
    <property type="entry name" value="AA_permease_2"/>
    <property type="match status" value="1"/>
</dbReference>
<dbReference type="Gene3D" id="1.20.1740.10">
    <property type="entry name" value="Amino acid/polyamine transporter I"/>
    <property type="match status" value="1"/>
</dbReference>
<feature type="transmembrane region" description="Helical" evidence="7">
    <location>
        <begin position="217"/>
        <end position="237"/>
    </location>
</feature>
<protein>
    <submittedName>
        <fullName evidence="8">Amino acid transporter</fullName>
    </submittedName>
</protein>
<comment type="caution">
    <text evidence="8">The sequence shown here is derived from an EMBL/GenBank/DDBJ whole genome shotgun (WGS) entry which is preliminary data.</text>
</comment>
<dbReference type="PIRSF" id="PIRSF006060">
    <property type="entry name" value="AA_transporter"/>
    <property type="match status" value="1"/>
</dbReference>
<evidence type="ECO:0000313" key="9">
    <source>
        <dbReference type="Proteomes" id="UP000037151"/>
    </source>
</evidence>
<accession>A0A0L0KHR0</accession>
<sequence>MNAPEAPQTAPERPGGADDDHDRLHELGYEQELARTLSLADVVIYGLIYMVPLAPVAVFGIVYNMSAGAVASVYVVAAIAMLFSAISYKEMAVRFPVAGSVYSYVRMGSNRFLGFVSGWAILLDYLLLPALLCVFAASAMTGVVSWVPAWIWVVIFVAATALINIMGISVTATMNKIFLYIQLVVLAVFLVWAAVLILQGQAHLSLDPFVPADGGSWSLILGAVPVAALSYIGFDAISTLNEEAEGGGRTVSKATMIVLYQVTALFVVQVFVAGILVPSGTKFADGDPVNNAFYNVVGTAMAGWFKTVLLLTAALIAIFANTIASNATSARLVFSMARDGQLPKFLSRVNDRHQVPLNAMIFIALLSVGVGILGVEQSGLLTTLVTFGAITAYVLLHVSVFTHFVVRGGSRRYFVHWVSPSLGAALLLVALWNADSNAKIVGSCWLVIGLGVAAYFKLTGRSLSASDA</sequence>
<reference evidence="9" key="1">
    <citation type="submission" date="2014-07" db="EMBL/GenBank/DDBJ databases">
        <title>Genome sequencing of plant-pathogenic Streptomyces species.</title>
        <authorList>
            <person name="Harrison J."/>
            <person name="Sapp M."/>
            <person name="Thwaites R."/>
            <person name="Studholme D.J."/>
        </authorList>
    </citation>
    <scope>NUCLEOTIDE SEQUENCE [LARGE SCALE GENOMIC DNA]</scope>
    <source>
        <strain evidence="9">NCPPB 4445</strain>
    </source>
</reference>
<keyword evidence="4 7" id="KW-1133">Transmembrane helix</keyword>